<evidence type="ECO:0008006" key="3">
    <source>
        <dbReference type="Google" id="ProtNLM"/>
    </source>
</evidence>
<evidence type="ECO:0000313" key="2">
    <source>
        <dbReference type="Proteomes" id="UP000182573"/>
    </source>
</evidence>
<dbReference type="InterPro" id="IPR027417">
    <property type="entry name" value="P-loop_NTPase"/>
</dbReference>
<dbReference type="STRING" id="28442.SAMN05443574_11926"/>
<dbReference type="InterPro" id="IPR007555">
    <property type="entry name" value="DUF499"/>
</dbReference>
<dbReference type="Proteomes" id="UP000182573">
    <property type="component" value="Unassembled WGS sequence"/>
</dbReference>
<dbReference type="EMBL" id="FNOF01000019">
    <property type="protein sequence ID" value="SDX21783.1"/>
    <property type="molecule type" value="Genomic_DNA"/>
</dbReference>
<dbReference type="RefSeq" id="WP_004516383.1">
    <property type="nucleotide sequence ID" value="NZ_FNOF01000019.1"/>
</dbReference>
<proteinExistence type="predicted"/>
<dbReference type="Pfam" id="PF04465">
    <property type="entry name" value="DUF499"/>
    <property type="match status" value="1"/>
</dbReference>
<name>A0A1H2ZWH9_HALVA</name>
<reference evidence="1 2" key="1">
    <citation type="submission" date="2016-10" db="EMBL/GenBank/DDBJ databases">
        <authorList>
            <person name="de Groot N.N."/>
        </authorList>
    </citation>
    <scope>NUCLEOTIDE SEQUENCE [LARGE SCALE GENOMIC DNA]</scope>
    <source>
        <strain evidence="1 2">DSM 3756</strain>
    </source>
</reference>
<sequence>MSADAIPETTIDETLTLSRELTEGDSLVKGQIRLYDVESDAGTLESDAERFFDRTLLTEGLEDSLKRLRDTIQGEDNTRIHEMYGPYGTGKSHQMVAMYHCFDAPGTVEEWADGRIEGLDDTLPRDALPVVVSLQKEQYEHLWEPLFEALDYDLDESEYEDGGYPDIDTITDAVGDRTVAFLVDELEDWFGSLEGRRKSANKGFLQALLEATSRTNLFAIISVLREGSDVHDILSRQERVEVNMSNQVDIREVLRHRLVEPGSIDQSKMRDLVDEYIEAYAETDYVDLPDGLRDEMYETYPFHPELIDALKTRYFAETESGATRGMLYLFAKVLVDRHQQTDLITHGEVDAVEYNDELTRINVEHARPDRCYDDIVERLADADIDYGRDILSTVLIYSLTPGLDEGATTSDIVVGTFHAGDRVNDIIVDLERLQGEVYHLWQSDDRFVIREDENPRSLIRNAARDVEPGEAIELIGDTVERLLGSNSSAVGFNEDGELESVPDSQNVKVVVKNGPWDADSVAEIIKNQPAGRQWRNTLVFVQPKNGKTISTTSQQEKFLSKAREVIGARLREDDQNLSEEIREDIAELKGEYEDDLLDRLEGAYGEVIDGDDLLNEFEYAAEMTLENFVAAEDELDAGNIAAAAEADPFDLQRHAWDIVRDRLDSRSETSVEDIYEQFLMDPTYSIPGSVQAVANAVEDGLDDKPVLAHDGSQFSDELRNLDRDTTLVLEEEVDKWSVDDITSTLQREFSGGTTEVDIGSFELEVLERTDVWIVDDDPHDAIMRAVGRLANEDHYVLVSGNEIVSKARSDAKLRDVSDAREIGAPEVSERIEETIDAAGEADTSQVLTAIRNDTEVYLPQDDTEGAFHGAVNTLLSEGYKLKTEGDYVGSLGDRDPTAVVIVPMVPDNVGERILEYIGDLDEEATFQVGDVQRECAPDHDESAVQHFLLDHLGESDPHYVVGATGSEDPGDWFPGAGFRIPPETGWTFEYQGNNPSELRDKWQDSHESGSVAYGSVSFTTEGDSGAPESLQGVAEFQKAHTDLQLELGQSHETVADLLENIPESASGIDVTIQFE</sequence>
<organism evidence="1 2">
    <name type="scientific">Haloarcula vallismortis</name>
    <name type="common">Halobacterium vallismortis</name>
    <dbReference type="NCBI Taxonomy" id="28442"/>
    <lineage>
        <taxon>Archaea</taxon>
        <taxon>Methanobacteriati</taxon>
        <taxon>Methanobacteriota</taxon>
        <taxon>Stenosarchaea group</taxon>
        <taxon>Halobacteria</taxon>
        <taxon>Halobacteriales</taxon>
        <taxon>Haloarculaceae</taxon>
        <taxon>Haloarcula</taxon>
    </lineage>
</organism>
<evidence type="ECO:0000313" key="1">
    <source>
        <dbReference type="EMBL" id="SDX21783.1"/>
    </source>
</evidence>
<dbReference type="AlphaFoldDB" id="A0A1H2ZWH9"/>
<dbReference type="SUPFAM" id="SSF52540">
    <property type="entry name" value="P-loop containing nucleoside triphosphate hydrolases"/>
    <property type="match status" value="1"/>
</dbReference>
<gene>
    <name evidence="1" type="ORF">SAMN05443574_11926</name>
</gene>
<accession>A0A1H2ZWH9</accession>
<protein>
    <recommendedName>
        <fullName evidence="3">DUF499 domain-containing protein</fullName>
    </recommendedName>
</protein>